<dbReference type="InterPro" id="IPR048634">
    <property type="entry name" value="SecD_SecF_C"/>
</dbReference>
<dbReference type="NCBIfam" id="TIGR00916">
    <property type="entry name" value="2A0604s01"/>
    <property type="match status" value="1"/>
</dbReference>
<evidence type="ECO:0000256" key="3">
    <source>
        <dbReference type="ARBA" id="ARBA00022475"/>
    </source>
</evidence>
<comment type="subcellular location">
    <subcellularLocation>
        <location evidence="1 9">Cell membrane</location>
        <topology evidence="1 9">Multi-pass membrane protein</topology>
    </subcellularLocation>
</comment>
<evidence type="ECO:0000256" key="4">
    <source>
        <dbReference type="ARBA" id="ARBA00022692"/>
    </source>
</evidence>
<keyword evidence="14" id="KW-1185">Reference proteome</keyword>
<dbReference type="HAMAP" id="MF_01463_B">
    <property type="entry name" value="SecD_B"/>
    <property type="match status" value="1"/>
</dbReference>
<evidence type="ECO:0000256" key="5">
    <source>
        <dbReference type="ARBA" id="ARBA00022927"/>
    </source>
</evidence>
<comment type="similarity">
    <text evidence="9">Belongs to the SecD/SecF family. SecD subfamily.</text>
</comment>
<keyword evidence="5 9" id="KW-0653">Protein transport</keyword>
<evidence type="ECO:0000313" key="13">
    <source>
        <dbReference type="EMBL" id="USQ97788.1"/>
    </source>
</evidence>
<evidence type="ECO:0000259" key="12">
    <source>
        <dbReference type="Pfam" id="PF22599"/>
    </source>
</evidence>
<evidence type="ECO:0000256" key="8">
    <source>
        <dbReference type="ARBA" id="ARBA00023136"/>
    </source>
</evidence>
<feature type="domain" description="Protein export membrane protein SecD/SecF C-terminal" evidence="10">
    <location>
        <begin position="352"/>
        <end position="520"/>
    </location>
</feature>
<evidence type="ECO:0000259" key="10">
    <source>
        <dbReference type="Pfam" id="PF02355"/>
    </source>
</evidence>
<dbReference type="PANTHER" id="PTHR30081">
    <property type="entry name" value="PROTEIN-EXPORT MEMBRANE PROTEIN SEC"/>
    <property type="match status" value="1"/>
</dbReference>
<dbReference type="NCBIfam" id="TIGR01129">
    <property type="entry name" value="secD"/>
    <property type="match status" value="1"/>
</dbReference>
<feature type="domain" description="Protein translocase subunit SecDF P1" evidence="11">
    <location>
        <begin position="160"/>
        <end position="219"/>
    </location>
</feature>
<dbReference type="Pfam" id="PF02355">
    <property type="entry name" value="SecD_SecF_C"/>
    <property type="match status" value="1"/>
</dbReference>
<dbReference type="Gene3D" id="1.20.1640.10">
    <property type="entry name" value="Multidrug efflux transporter AcrB transmembrane domain"/>
    <property type="match status" value="1"/>
</dbReference>
<comment type="caution">
    <text evidence="9">Lacks conserved residue(s) required for the propagation of feature annotation.</text>
</comment>
<keyword evidence="4 9" id="KW-0812">Transmembrane</keyword>
<keyword evidence="8 9" id="KW-0472">Membrane</keyword>
<feature type="transmembrane region" description="Helical" evidence="9">
    <location>
        <begin position="493"/>
        <end position="521"/>
    </location>
</feature>
<accession>A0ABY4ZYK6</accession>
<comment type="subunit">
    <text evidence="9">Forms a complex with SecF. Part of the essential Sec protein translocation apparatus which comprises SecA, SecYEG and auxiliary proteins SecDF-YajC and YidC.</text>
</comment>
<feature type="domain" description="SecDF P1 head subdomain" evidence="12">
    <location>
        <begin position="237"/>
        <end position="348"/>
    </location>
</feature>
<reference evidence="13 14" key="1">
    <citation type="submission" date="2022-04" db="EMBL/GenBank/DDBJ databases">
        <title>Genome sequence of soybean root-associated Caulobacter segnis RL271.</title>
        <authorList>
            <person name="Longley R."/>
            <person name="Bonito G."/>
            <person name="Trigodet F."/>
            <person name="Crosson S."/>
            <person name="Fiebig A."/>
        </authorList>
    </citation>
    <scope>NUCLEOTIDE SEQUENCE [LARGE SCALE GENOMIC DNA]</scope>
    <source>
        <strain evidence="13 14">RL271</strain>
    </source>
</reference>
<keyword evidence="2 9" id="KW-0813">Transport</keyword>
<sequence>MLTLSRWKIIAVTLSVVFGILFSLPNVLPQKTLDAMPGWLPHQKLNLGLDLQGGSYLLYEVDTEALRRERLSNMVEDVRTQLRNEQIPFGELVQQGEAVSVRIGDAGRYNDALNLLRKNIGAPMAGVIGGRDVSISGKGDQRIEIRYVPEAIRADAAKAVEQSIETIRRRIDSLGTKEPSINRQGDNRIMIQAPGESDPEKLRAIIGKTAKLTFQMVDDTVTPEDIQAGRIPPGSELLPGDQYSPVYVVKKRALVSGEELTNASQGFDPQSGHPVVQLQFNASGGRKFGDLTARNVGKRFAIVLDKKVISAPTINGAIPGGSGIITGNFTVESANELSLLLRSGALPAPLNIEDQRTVSAELGADAVKAGSISLAIGAASMFVFVVLAYGLFGAFAAVALVVNVLMIIGIMSFSQATLTFPGIAGLILTLAVAVDANVLIYERMRDEANAGRTPMAAADHGYKLALTSILDANITSLISGMIMFSFGSGPVKGFAWTLVIGVFTSLFTAIFITQVLIGWWFKATKPKKLPIA</sequence>
<dbReference type="Gene3D" id="3.30.70.3400">
    <property type="match status" value="2"/>
</dbReference>
<dbReference type="Proteomes" id="UP001057520">
    <property type="component" value="Chromosome"/>
</dbReference>
<dbReference type="InterPro" id="IPR005791">
    <property type="entry name" value="SecD"/>
</dbReference>
<dbReference type="Pfam" id="PF21760">
    <property type="entry name" value="SecD_1st"/>
    <property type="match status" value="1"/>
</dbReference>
<evidence type="ECO:0000256" key="9">
    <source>
        <dbReference type="HAMAP-Rule" id="MF_01463"/>
    </source>
</evidence>
<organism evidence="13 14">
    <name type="scientific">Caulobacter segnis</name>
    <dbReference type="NCBI Taxonomy" id="88688"/>
    <lineage>
        <taxon>Bacteria</taxon>
        <taxon>Pseudomonadati</taxon>
        <taxon>Pseudomonadota</taxon>
        <taxon>Alphaproteobacteria</taxon>
        <taxon>Caulobacterales</taxon>
        <taxon>Caulobacteraceae</taxon>
        <taxon>Caulobacter</taxon>
    </lineage>
</organism>
<feature type="transmembrane region" description="Helical" evidence="9">
    <location>
        <begin position="420"/>
        <end position="441"/>
    </location>
</feature>
<evidence type="ECO:0000256" key="2">
    <source>
        <dbReference type="ARBA" id="ARBA00022448"/>
    </source>
</evidence>
<evidence type="ECO:0000256" key="6">
    <source>
        <dbReference type="ARBA" id="ARBA00022989"/>
    </source>
</evidence>
<dbReference type="Pfam" id="PF22599">
    <property type="entry name" value="SecDF_P1_head"/>
    <property type="match status" value="1"/>
</dbReference>
<proteinExistence type="inferred from homology"/>
<dbReference type="SUPFAM" id="SSF82866">
    <property type="entry name" value="Multidrug efflux transporter AcrB transmembrane domain"/>
    <property type="match status" value="1"/>
</dbReference>
<evidence type="ECO:0000256" key="1">
    <source>
        <dbReference type="ARBA" id="ARBA00004651"/>
    </source>
</evidence>
<keyword evidence="3 9" id="KW-1003">Cell membrane</keyword>
<gene>
    <name evidence="9 13" type="primary">secD</name>
    <name evidence="13" type="ORF">MZV50_09720</name>
</gene>
<feature type="transmembrane region" description="Helical" evidence="9">
    <location>
        <begin position="462"/>
        <end position="487"/>
    </location>
</feature>
<dbReference type="InterPro" id="IPR048631">
    <property type="entry name" value="SecD_1st"/>
</dbReference>
<comment type="function">
    <text evidence="9">Part of the Sec protein translocase complex. Interacts with the SecYEG preprotein conducting channel. SecDF uses the proton motive force (PMF) to complete protein translocation after the ATP-dependent function of SecA.</text>
</comment>
<protein>
    <recommendedName>
        <fullName evidence="9">Protein translocase subunit SecD</fullName>
    </recommendedName>
</protein>
<dbReference type="Gene3D" id="3.30.1360.200">
    <property type="match status" value="1"/>
</dbReference>
<feature type="transmembrane region" description="Helical" evidence="9">
    <location>
        <begin position="394"/>
        <end position="414"/>
    </location>
</feature>
<keyword evidence="6 9" id="KW-1133">Transmembrane helix</keyword>
<dbReference type="InterPro" id="IPR054384">
    <property type="entry name" value="SecDF_P1_head"/>
</dbReference>
<keyword evidence="7 9" id="KW-0811">Translocation</keyword>
<dbReference type="Pfam" id="PF07549">
    <property type="entry name" value="Sec_GG"/>
    <property type="match status" value="1"/>
</dbReference>
<evidence type="ECO:0000259" key="11">
    <source>
        <dbReference type="Pfam" id="PF21760"/>
    </source>
</evidence>
<dbReference type="PANTHER" id="PTHR30081:SF1">
    <property type="entry name" value="PROTEIN TRANSLOCASE SUBUNIT SECD"/>
    <property type="match status" value="1"/>
</dbReference>
<name>A0ABY4ZYK6_9CAUL</name>
<feature type="transmembrane region" description="Helical" evidence="9">
    <location>
        <begin position="369"/>
        <end position="387"/>
    </location>
</feature>
<dbReference type="InterPro" id="IPR022813">
    <property type="entry name" value="SecD/SecF_arch_bac"/>
</dbReference>
<evidence type="ECO:0000256" key="7">
    <source>
        <dbReference type="ARBA" id="ARBA00023010"/>
    </source>
</evidence>
<dbReference type="InterPro" id="IPR055344">
    <property type="entry name" value="SecD_SecF_C_bact"/>
</dbReference>
<dbReference type="EMBL" id="CP096040">
    <property type="protein sequence ID" value="USQ97788.1"/>
    <property type="molecule type" value="Genomic_DNA"/>
</dbReference>
<evidence type="ECO:0000313" key="14">
    <source>
        <dbReference type="Proteomes" id="UP001057520"/>
    </source>
</evidence>
<dbReference type="InterPro" id="IPR022646">
    <property type="entry name" value="SecD/SecF_CS"/>
</dbReference>